<keyword evidence="5 6" id="KW-0408">Iron</keyword>
<evidence type="ECO:0000256" key="1">
    <source>
        <dbReference type="ARBA" id="ARBA00022448"/>
    </source>
</evidence>
<feature type="chain" id="PRO_5047231088" evidence="8">
    <location>
        <begin position="24"/>
        <end position="245"/>
    </location>
</feature>
<dbReference type="PROSITE" id="PS51007">
    <property type="entry name" value="CYTC"/>
    <property type="match status" value="2"/>
</dbReference>
<evidence type="ECO:0000256" key="6">
    <source>
        <dbReference type="PROSITE-ProRule" id="PRU00433"/>
    </source>
</evidence>
<dbReference type="InterPro" id="IPR036909">
    <property type="entry name" value="Cyt_c-like_dom_sf"/>
</dbReference>
<evidence type="ECO:0000256" key="7">
    <source>
        <dbReference type="SAM" id="MobiDB-lite"/>
    </source>
</evidence>
<feature type="compositionally biased region" description="Low complexity" evidence="7">
    <location>
        <begin position="222"/>
        <end position="237"/>
    </location>
</feature>
<evidence type="ECO:0000256" key="2">
    <source>
        <dbReference type="ARBA" id="ARBA00022617"/>
    </source>
</evidence>
<keyword evidence="1" id="KW-0813">Transport</keyword>
<dbReference type="PROSITE" id="PS51257">
    <property type="entry name" value="PROKAR_LIPOPROTEIN"/>
    <property type="match status" value="1"/>
</dbReference>
<evidence type="ECO:0000313" key="10">
    <source>
        <dbReference type="EMBL" id="QQQ18570.1"/>
    </source>
</evidence>
<feature type="region of interest" description="Disordered" evidence="7">
    <location>
        <begin position="215"/>
        <end position="245"/>
    </location>
</feature>
<dbReference type="PANTHER" id="PTHR33751:SF9">
    <property type="entry name" value="CYTOCHROME C4"/>
    <property type="match status" value="1"/>
</dbReference>
<protein>
    <submittedName>
        <fullName evidence="10">C-type cytochrome</fullName>
    </submittedName>
</protein>
<organism evidence="10 11">
    <name type="scientific">Brevundimonas vitisensis</name>
    <dbReference type="NCBI Taxonomy" id="2800818"/>
    <lineage>
        <taxon>Bacteria</taxon>
        <taxon>Pseudomonadati</taxon>
        <taxon>Pseudomonadota</taxon>
        <taxon>Alphaproteobacteria</taxon>
        <taxon>Caulobacterales</taxon>
        <taxon>Caulobacteraceae</taxon>
        <taxon>Brevundimonas</taxon>
    </lineage>
</organism>
<keyword evidence="8" id="KW-0732">Signal</keyword>
<dbReference type="Pfam" id="PF00034">
    <property type="entry name" value="Cytochrom_C"/>
    <property type="match status" value="2"/>
</dbReference>
<gene>
    <name evidence="10" type="ORF">JIP62_15010</name>
</gene>
<sequence>MSVRNFLFPALLLGLCACTPASNQTGDAFTRTGQIIAMGGGEGGASNACFTCHGLDGLGDGVSVPRLAGLDAGYLQKQMEDYAGDVRQNAVMTEVARWLDDDDRRAVSAWYASLPTGQHSREPSTTTPTIYARGDPARGIVACGSCHGDVGQGLGTANPALAGQPAAYTIDQLEQWQKGKRRNDPRGVMAEAVSGLTHEEIQAIAVWLHSVPASRSPDNDVAKASAAATASAQPAASHGIRRPDR</sequence>
<dbReference type="InterPro" id="IPR009056">
    <property type="entry name" value="Cyt_c-like_dom"/>
</dbReference>
<keyword evidence="3 6" id="KW-0479">Metal-binding</keyword>
<feature type="domain" description="Cytochrome c" evidence="9">
    <location>
        <begin position="28"/>
        <end position="115"/>
    </location>
</feature>
<keyword evidence="11" id="KW-1185">Reference proteome</keyword>
<keyword evidence="2 6" id="KW-0349">Heme</keyword>
<evidence type="ECO:0000313" key="11">
    <source>
        <dbReference type="Proteomes" id="UP000595448"/>
    </source>
</evidence>
<dbReference type="SUPFAM" id="SSF46626">
    <property type="entry name" value="Cytochrome c"/>
    <property type="match status" value="2"/>
</dbReference>
<name>A0ABX7BST9_9CAUL</name>
<evidence type="ECO:0000256" key="4">
    <source>
        <dbReference type="ARBA" id="ARBA00022982"/>
    </source>
</evidence>
<reference evidence="10 11" key="1">
    <citation type="submission" date="2021-01" db="EMBL/GenBank/DDBJ databases">
        <title>Brevundimonas vitis sp. nov., an bacterium isolated from grape (Vitis vinifera).</title>
        <authorList>
            <person name="Jiang L."/>
            <person name="Lee J."/>
        </authorList>
    </citation>
    <scope>NUCLEOTIDE SEQUENCE [LARGE SCALE GENOMIC DNA]</scope>
    <source>
        <strain evidence="10 11">GRTSA-9</strain>
    </source>
</reference>
<accession>A0ABX7BST9</accession>
<keyword evidence="4" id="KW-0249">Electron transport</keyword>
<dbReference type="PANTHER" id="PTHR33751">
    <property type="entry name" value="CBB3-TYPE CYTOCHROME C OXIDASE SUBUNIT FIXP"/>
    <property type="match status" value="1"/>
</dbReference>
<evidence type="ECO:0000259" key="9">
    <source>
        <dbReference type="PROSITE" id="PS51007"/>
    </source>
</evidence>
<proteinExistence type="predicted"/>
<feature type="domain" description="Cytochrome c" evidence="9">
    <location>
        <begin position="129"/>
        <end position="212"/>
    </location>
</feature>
<dbReference type="Proteomes" id="UP000595448">
    <property type="component" value="Chromosome"/>
</dbReference>
<evidence type="ECO:0000256" key="8">
    <source>
        <dbReference type="SAM" id="SignalP"/>
    </source>
</evidence>
<dbReference type="Gene3D" id="1.10.760.10">
    <property type="entry name" value="Cytochrome c-like domain"/>
    <property type="match status" value="2"/>
</dbReference>
<dbReference type="InterPro" id="IPR050597">
    <property type="entry name" value="Cytochrome_c_Oxidase_Subunit"/>
</dbReference>
<evidence type="ECO:0000256" key="5">
    <source>
        <dbReference type="ARBA" id="ARBA00023004"/>
    </source>
</evidence>
<feature type="signal peptide" evidence="8">
    <location>
        <begin position="1"/>
        <end position="23"/>
    </location>
</feature>
<dbReference type="EMBL" id="CP067977">
    <property type="protein sequence ID" value="QQQ18570.1"/>
    <property type="molecule type" value="Genomic_DNA"/>
</dbReference>
<evidence type="ECO:0000256" key="3">
    <source>
        <dbReference type="ARBA" id="ARBA00022723"/>
    </source>
</evidence>